<proteinExistence type="predicted"/>
<organism evidence="2 3">
    <name type="scientific">Leishmania panamensis</name>
    <dbReference type="NCBI Taxonomy" id="5679"/>
    <lineage>
        <taxon>Eukaryota</taxon>
        <taxon>Discoba</taxon>
        <taxon>Euglenozoa</taxon>
        <taxon>Kinetoplastea</taxon>
        <taxon>Metakinetoplastina</taxon>
        <taxon>Trypanosomatida</taxon>
        <taxon>Trypanosomatidae</taxon>
        <taxon>Leishmaniinae</taxon>
        <taxon>Leishmania</taxon>
        <taxon>Leishmania guyanensis species complex</taxon>
    </lineage>
</organism>
<reference evidence="2 3" key="1">
    <citation type="journal article" date="2015" name="Sci. Rep.">
        <title>The genome of Leishmania panamensis: insights into genomics of the L. (Viannia) subgenus.</title>
        <authorList>
            <person name="Llanes A."/>
            <person name="Restrepo C.M."/>
            <person name="Vecchio G.D."/>
            <person name="Anguizola F.J."/>
            <person name="Lleonart R."/>
        </authorList>
    </citation>
    <scope>NUCLEOTIDE SEQUENCE [LARGE SCALE GENOMIC DNA]</scope>
    <source>
        <strain evidence="2 3">MHOM/PA/94/PSC-1</strain>
    </source>
</reference>
<keyword evidence="3" id="KW-1185">Reference proteome</keyword>
<dbReference type="InterPro" id="IPR035979">
    <property type="entry name" value="RBD_domain_sf"/>
</dbReference>
<sequence length="344" mass="38393">MVNAAAVVYIFLEDVHKAVSMEDVKEWLQIVNDVVEIKLQFDAATERPCYYVEFRSATAAQQTVQYLSGARLKNCVVTIQSPMYSTAPEAQGPVSFPREPLSTTSAAPRPKSDPCSETEELPFNHLLPPDLQMDAPLAKWLPQLERTALYSTDGFTMWQQLQEVQRELVEVYQELELTTEQVAASDTRLSELLHVKESESAFHGTILSHSPLPLRDRTATLQAYHVLSHQQAIPFDAHTPSRVVALLTNCFGPLSLCSEVVTQAGFFLAVRFVFAADEEVFLAAATAPASTEVRKENGQHHGAEWKSIVQGLDWRPAKSSTAVHHLFPLEVDARLQRVVRQLLT</sequence>
<dbReference type="GeneID" id="22573893"/>
<dbReference type="eggNOG" id="ENOG502S6DE">
    <property type="taxonomic scope" value="Eukaryota"/>
</dbReference>
<dbReference type="KEGG" id="lpan:LPMP_180030"/>
<dbReference type="EMBL" id="CP009387">
    <property type="protein sequence ID" value="AIN97185.1"/>
    <property type="molecule type" value="Genomic_DNA"/>
</dbReference>
<feature type="region of interest" description="Disordered" evidence="1">
    <location>
        <begin position="88"/>
        <end position="122"/>
    </location>
</feature>
<dbReference type="GO" id="GO:0003676">
    <property type="term" value="F:nucleic acid binding"/>
    <property type="evidence" value="ECO:0007669"/>
    <property type="project" value="InterPro"/>
</dbReference>
<dbReference type="Gene3D" id="3.30.70.330">
    <property type="match status" value="1"/>
</dbReference>
<dbReference type="Proteomes" id="UP000063063">
    <property type="component" value="Chromosome 18"/>
</dbReference>
<dbReference type="OrthoDB" id="259597at2759"/>
<dbReference type="SUPFAM" id="SSF54928">
    <property type="entry name" value="RNA-binding domain, RBD"/>
    <property type="match status" value="1"/>
</dbReference>
<accession>A0A088RN03</accession>
<evidence type="ECO:0000313" key="2">
    <source>
        <dbReference type="EMBL" id="AIN97185.1"/>
    </source>
</evidence>
<dbReference type="AlphaFoldDB" id="A0A088RN03"/>
<dbReference type="VEuPathDB" id="TriTrypDB:LPMP_180030"/>
<dbReference type="InterPro" id="IPR012677">
    <property type="entry name" value="Nucleotide-bd_a/b_plait_sf"/>
</dbReference>
<name>A0A088RN03_LEIPA</name>
<dbReference type="CDD" id="cd00590">
    <property type="entry name" value="RRM_SF"/>
    <property type="match status" value="1"/>
</dbReference>
<evidence type="ECO:0000256" key="1">
    <source>
        <dbReference type="SAM" id="MobiDB-lite"/>
    </source>
</evidence>
<protein>
    <submittedName>
        <fullName evidence="2">RNA-binding protein, putative</fullName>
    </submittedName>
</protein>
<dbReference type="RefSeq" id="XP_010697838.1">
    <property type="nucleotide sequence ID" value="XM_010699536.1"/>
</dbReference>
<gene>
    <name evidence="2" type="ORF">LPMP_180030</name>
</gene>
<evidence type="ECO:0000313" key="3">
    <source>
        <dbReference type="Proteomes" id="UP000063063"/>
    </source>
</evidence>
<dbReference type="VEuPathDB" id="TriTrypDB:LPAL13_180005400"/>